<evidence type="ECO:0000256" key="5">
    <source>
        <dbReference type="SAM" id="Phobius"/>
    </source>
</evidence>
<accession>A0ABQ3GKP0</accession>
<feature type="transmembrane region" description="Helical" evidence="5">
    <location>
        <begin position="63"/>
        <end position="84"/>
    </location>
</feature>
<sequence length="542" mass="55848">MKAAAPGAEPQGPDRESLPPLLTGARRWHLAALIALAVSRAVVSVMGAALAGRLIAAAGSETAVQGAVVAAAAAVVVVATCVYAERLVAERLGQDYIHELRVRLLRSTLDSERQRSAGVTIARSTNDLTAVRNWVGQGIAPLVAGLPLIVVSIAWLSLESVWLGAAVGAPMLLLAGVLALLAGPSFRRAREVRRRRGRLAARVADTVHARDSIRFSGGTGREMRRVDRDGRLVVDAAVARAEVTGGLRAASMAAPLAASLGVGVVAALGQVESAMAASALMLAGVIGAQCTELGRVVEYRQNYRAARRIIGPVLNEAPGGGAASDGVPVGAEPSGSPERLEYARRGAGGSVAEPLLIADPGEAVRLVGPPARIDELFTGLAGLSPHRAASLLGGSDVGRLPSRRRRALVGAAGASMALERGSLLRSVRYRVPGSSDEEALCALESAGADVGAWERDLPQGWSTLLKHGGSPLSASQRAQVHLARAILGTPPVLLLNRLDADLDEAGRGALRALVRTYPGVVVFASSAPETVAPSARTVVVPE</sequence>
<name>A0ABQ3GKP0_9MICC</name>
<dbReference type="PANTHER" id="PTHR24221:SF654">
    <property type="entry name" value="ATP-BINDING CASSETTE SUB-FAMILY B MEMBER 6"/>
    <property type="match status" value="1"/>
</dbReference>
<dbReference type="InterPro" id="IPR027417">
    <property type="entry name" value="P-loop_NTPase"/>
</dbReference>
<comment type="caution">
    <text evidence="7">The sequence shown here is derived from an EMBL/GenBank/DDBJ whole genome shotgun (WGS) entry which is preliminary data.</text>
</comment>
<dbReference type="SUPFAM" id="SSF90123">
    <property type="entry name" value="ABC transporter transmembrane region"/>
    <property type="match status" value="1"/>
</dbReference>
<dbReference type="PROSITE" id="PS50929">
    <property type="entry name" value="ABC_TM1F"/>
    <property type="match status" value="1"/>
</dbReference>
<feature type="transmembrane region" description="Helical" evidence="5">
    <location>
        <begin position="30"/>
        <end position="51"/>
    </location>
</feature>
<feature type="transmembrane region" description="Helical" evidence="5">
    <location>
        <begin position="162"/>
        <end position="186"/>
    </location>
</feature>
<protein>
    <submittedName>
        <fullName evidence="7">ABC-type multidrug/protein/lipid transport system, ATPase</fullName>
    </submittedName>
</protein>
<reference evidence="8" key="1">
    <citation type="journal article" date="2019" name="Int. J. Syst. Evol. Microbiol.">
        <title>The Global Catalogue of Microorganisms (GCM) 10K type strain sequencing project: providing services to taxonomists for standard genome sequencing and annotation.</title>
        <authorList>
            <consortium name="The Broad Institute Genomics Platform"/>
            <consortium name="The Broad Institute Genome Sequencing Center for Infectious Disease"/>
            <person name="Wu L."/>
            <person name="Ma J."/>
        </authorList>
    </citation>
    <scope>NUCLEOTIDE SEQUENCE [LARGE SCALE GENOMIC DNA]</scope>
    <source>
        <strain evidence="8">KCTC 19466</strain>
    </source>
</reference>
<evidence type="ECO:0000256" key="2">
    <source>
        <dbReference type="ARBA" id="ARBA00022692"/>
    </source>
</evidence>
<dbReference type="CDD" id="cd00267">
    <property type="entry name" value="ABC_ATPase"/>
    <property type="match status" value="1"/>
</dbReference>
<organism evidence="7 8">
    <name type="scientific">Zhihengliuella salsuginis</name>
    <dbReference type="NCBI Taxonomy" id="578222"/>
    <lineage>
        <taxon>Bacteria</taxon>
        <taxon>Bacillati</taxon>
        <taxon>Actinomycetota</taxon>
        <taxon>Actinomycetes</taxon>
        <taxon>Micrococcales</taxon>
        <taxon>Micrococcaceae</taxon>
        <taxon>Zhihengliuella</taxon>
    </lineage>
</organism>
<dbReference type="Gene3D" id="1.20.1560.10">
    <property type="entry name" value="ABC transporter type 1, transmembrane domain"/>
    <property type="match status" value="1"/>
</dbReference>
<evidence type="ECO:0000256" key="1">
    <source>
        <dbReference type="ARBA" id="ARBA00004651"/>
    </source>
</evidence>
<gene>
    <name evidence="7" type="ORF">GCM10008096_28710</name>
</gene>
<dbReference type="Pfam" id="PF00664">
    <property type="entry name" value="ABC_membrane"/>
    <property type="match status" value="1"/>
</dbReference>
<keyword evidence="4 5" id="KW-0472">Membrane</keyword>
<dbReference type="Proteomes" id="UP000642819">
    <property type="component" value="Unassembled WGS sequence"/>
</dbReference>
<evidence type="ECO:0000256" key="4">
    <source>
        <dbReference type="ARBA" id="ARBA00023136"/>
    </source>
</evidence>
<dbReference type="InterPro" id="IPR039421">
    <property type="entry name" value="Type_1_exporter"/>
</dbReference>
<dbReference type="SUPFAM" id="SSF52540">
    <property type="entry name" value="P-loop containing nucleoside triphosphate hydrolases"/>
    <property type="match status" value="1"/>
</dbReference>
<feature type="domain" description="ABC transmembrane type-1" evidence="6">
    <location>
        <begin position="31"/>
        <end position="302"/>
    </location>
</feature>
<proteinExistence type="predicted"/>
<dbReference type="EMBL" id="BMXK01000015">
    <property type="protein sequence ID" value="GHD12933.1"/>
    <property type="molecule type" value="Genomic_DNA"/>
</dbReference>
<feature type="transmembrane region" description="Helical" evidence="5">
    <location>
        <begin position="134"/>
        <end position="156"/>
    </location>
</feature>
<comment type="subcellular location">
    <subcellularLocation>
        <location evidence="1">Cell membrane</location>
        <topology evidence="1">Multi-pass membrane protein</topology>
    </subcellularLocation>
</comment>
<evidence type="ECO:0000256" key="3">
    <source>
        <dbReference type="ARBA" id="ARBA00022989"/>
    </source>
</evidence>
<keyword evidence="3 5" id="KW-1133">Transmembrane helix</keyword>
<dbReference type="InterPro" id="IPR036640">
    <property type="entry name" value="ABC1_TM_sf"/>
</dbReference>
<keyword evidence="8" id="KW-1185">Reference proteome</keyword>
<dbReference type="InterPro" id="IPR011527">
    <property type="entry name" value="ABC1_TM_dom"/>
</dbReference>
<evidence type="ECO:0000313" key="8">
    <source>
        <dbReference type="Proteomes" id="UP000642819"/>
    </source>
</evidence>
<evidence type="ECO:0000313" key="7">
    <source>
        <dbReference type="EMBL" id="GHD12933.1"/>
    </source>
</evidence>
<dbReference type="PANTHER" id="PTHR24221">
    <property type="entry name" value="ATP-BINDING CASSETTE SUB-FAMILY B"/>
    <property type="match status" value="1"/>
</dbReference>
<dbReference type="Gene3D" id="3.40.50.300">
    <property type="entry name" value="P-loop containing nucleotide triphosphate hydrolases"/>
    <property type="match status" value="1"/>
</dbReference>
<evidence type="ECO:0000259" key="6">
    <source>
        <dbReference type="PROSITE" id="PS50929"/>
    </source>
</evidence>
<keyword evidence="2 5" id="KW-0812">Transmembrane</keyword>